<name>A0A8R7NXU1_TRIUA</name>
<dbReference type="AlphaFoldDB" id="A0A8R7NXU1"/>
<evidence type="ECO:0000313" key="2">
    <source>
        <dbReference type="Proteomes" id="UP000015106"/>
    </source>
</evidence>
<dbReference type="Proteomes" id="UP000015106">
    <property type="component" value="Chromosome 1"/>
</dbReference>
<dbReference type="Gramene" id="TuG1812G0100000121.01.T01">
    <property type="protein sequence ID" value="TuG1812G0100000121.01.T01.cds327561"/>
    <property type="gene ID" value="TuG1812G0100000121.01"/>
</dbReference>
<organism evidence="1 2">
    <name type="scientific">Triticum urartu</name>
    <name type="common">Red wild einkorn</name>
    <name type="synonym">Crithodium urartu</name>
    <dbReference type="NCBI Taxonomy" id="4572"/>
    <lineage>
        <taxon>Eukaryota</taxon>
        <taxon>Viridiplantae</taxon>
        <taxon>Streptophyta</taxon>
        <taxon>Embryophyta</taxon>
        <taxon>Tracheophyta</taxon>
        <taxon>Spermatophyta</taxon>
        <taxon>Magnoliopsida</taxon>
        <taxon>Liliopsida</taxon>
        <taxon>Poales</taxon>
        <taxon>Poaceae</taxon>
        <taxon>BOP clade</taxon>
        <taxon>Pooideae</taxon>
        <taxon>Triticodae</taxon>
        <taxon>Triticeae</taxon>
        <taxon>Triticinae</taxon>
        <taxon>Triticum</taxon>
    </lineage>
</organism>
<accession>A0A8R7NXU1</accession>
<reference evidence="2" key="1">
    <citation type="journal article" date="2013" name="Nature">
        <title>Draft genome of the wheat A-genome progenitor Triticum urartu.</title>
        <authorList>
            <person name="Ling H.Q."/>
            <person name="Zhao S."/>
            <person name="Liu D."/>
            <person name="Wang J."/>
            <person name="Sun H."/>
            <person name="Zhang C."/>
            <person name="Fan H."/>
            <person name="Li D."/>
            <person name="Dong L."/>
            <person name="Tao Y."/>
            <person name="Gao C."/>
            <person name="Wu H."/>
            <person name="Li Y."/>
            <person name="Cui Y."/>
            <person name="Guo X."/>
            <person name="Zheng S."/>
            <person name="Wang B."/>
            <person name="Yu K."/>
            <person name="Liang Q."/>
            <person name="Yang W."/>
            <person name="Lou X."/>
            <person name="Chen J."/>
            <person name="Feng M."/>
            <person name="Jian J."/>
            <person name="Zhang X."/>
            <person name="Luo G."/>
            <person name="Jiang Y."/>
            <person name="Liu J."/>
            <person name="Wang Z."/>
            <person name="Sha Y."/>
            <person name="Zhang B."/>
            <person name="Wu H."/>
            <person name="Tang D."/>
            <person name="Shen Q."/>
            <person name="Xue P."/>
            <person name="Zou S."/>
            <person name="Wang X."/>
            <person name="Liu X."/>
            <person name="Wang F."/>
            <person name="Yang Y."/>
            <person name="An X."/>
            <person name="Dong Z."/>
            <person name="Zhang K."/>
            <person name="Zhang X."/>
            <person name="Luo M.C."/>
            <person name="Dvorak J."/>
            <person name="Tong Y."/>
            <person name="Wang J."/>
            <person name="Yang H."/>
            <person name="Li Z."/>
            <person name="Wang D."/>
            <person name="Zhang A."/>
            <person name="Wang J."/>
        </authorList>
    </citation>
    <scope>NUCLEOTIDE SEQUENCE</scope>
    <source>
        <strain evidence="2">cv. G1812</strain>
    </source>
</reference>
<dbReference type="EnsemblPlants" id="TuG1812G0100000121.01.T01">
    <property type="protein sequence ID" value="TuG1812G0100000121.01.T01.cds327561"/>
    <property type="gene ID" value="TuG1812G0100000121.01"/>
</dbReference>
<reference evidence="1" key="3">
    <citation type="submission" date="2022-06" db="UniProtKB">
        <authorList>
            <consortium name="EnsemblPlants"/>
        </authorList>
    </citation>
    <scope>IDENTIFICATION</scope>
</reference>
<sequence length="59" mass="6887">MKRKGQSTSPFPLKKVCPLFVSVNTQFLELCWRVLFLPLERPLFLSGMQRKGKIEGIRH</sequence>
<evidence type="ECO:0000313" key="1">
    <source>
        <dbReference type="EnsemblPlants" id="TuG1812G0100000121.01.T01.cds327561"/>
    </source>
</evidence>
<keyword evidence="2" id="KW-1185">Reference proteome</keyword>
<protein>
    <submittedName>
        <fullName evidence="1">Uncharacterized protein</fullName>
    </submittedName>
</protein>
<reference evidence="1" key="2">
    <citation type="submission" date="2018-03" db="EMBL/GenBank/DDBJ databases">
        <title>The Triticum urartu genome reveals the dynamic nature of wheat genome evolution.</title>
        <authorList>
            <person name="Ling H."/>
            <person name="Ma B."/>
            <person name="Shi X."/>
            <person name="Liu H."/>
            <person name="Dong L."/>
            <person name="Sun H."/>
            <person name="Cao Y."/>
            <person name="Gao Q."/>
            <person name="Zheng S."/>
            <person name="Li Y."/>
            <person name="Yu Y."/>
            <person name="Du H."/>
            <person name="Qi M."/>
            <person name="Li Y."/>
            <person name="Yu H."/>
            <person name="Cui Y."/>
            <person name="Wang N."/>
            <person name="Chen C."/>
            <person name="Wu H."/>
            <person name="Zhao Y."/>
            <person name="Zhang J."/>
            <person name="Li Y."/>
            <person name="Zhou W."/>
            <person name="Zhang B."/>
            <person name="Hu W."/>
            <person name="Eijk M."/>
            <person name="Tang J."/>
            <person name="Witsenboer H."/>
            <person name="Zhao S."/>
            <person name="Li Z."/>
            <person name="Zhang A."/>
            <person name="Wang D."/>
            <person name="Liang C."/>
        </authorList>
    </citation>
    <scope>NUCLEOTIDE SEQUENCE [LARGE SCALE GENOMIC DNA]</scope>
    <source>
        <strain evidence="1">cv. G1812</strain>
    </source>
</reference>
<proteinExistence type="predicted"/>